<name>A0A9W4XAX5_9ASCO</name>
<protein>
    <submittedName>
        <fullName evidence="1">Uncharacterized protein</fullName>
    </submittedName>
</protein>
<evidence type="ECO:0000313" key="2">
    <source>
        <dbReference type="Proteomes" id="UP001152885"/>
    </source>
</evidence>
<sequence>MSTEQVEISLPNSVDKYPNPLANFTKGIGYPKWEPIDTKKQVSQILRFGFYTTVGSYAWIYLWKRSTFKIGVPIAAVSFFAIAKGLQSSLANLREKNDSWNVFWALGAANTIVLTAGFKNLPPKHKLLSGIFGTCLVTLIDRAWWASATSSISKNANYELGQINKELPKQGFWDVWSRRPITQTVEELGIGRGIVKNEWEESK</sequence>
<gene>
    <name evidence="1" type="ORF">CANVERA_P3329</name>
</gene>
<accession>A0A9W4XAX5</accession>
<dbReference type="OrthoDB" id="1913277at2759"/>
<proteinExistence type="predicted"/>
<organism evidence="1 2">
    <name type="scientific">Candida verbasci</name>
    <dbReference type="NCBI Taxonomy" id="1227364"/>
    <lineage>
        <taxon>Eukaryota</taxon>
        <taxon>Fungi</taxon>
        <taxon>Dikarya</taxon>
        <taxon>Ascomycota</taxon>
        <taxon>Saccharomycotina</taxon>
        <taxon>Pichiomycetes</taxon>
        <taxon>Debaryomycetaceae</taxon>
        <taxon>Candida/Lodderomyces clade</taxon>
        <taxon>Candida</taxon>
    </lineage>
</organism>
<comment type="caution">
    <text evidence="1">The sequence shown here is derived from an EMBL/GenBank/DDBJ whole genome shotgun (WGS) entry which is preliminary data.</text>
</comment>
<dbReference type="Proteomes" id="UP001152885">
    <property type="component" value="Unassembled WGS sequence"/>
</dbReference>
<reference evidence="1" key="1">
    <citation type="submission" date="2022-12" db="EMBL/GenBank/DDBJ databases">
        <authorList>
            <person name="Brejova B."/>
        </authorList>
    </citation>
    <scope>NUCLEOTIDE SEQUENCE</scope>
</reference>
<keyword evidence="2" id="KW-1185">Reference proteome</keyword>
<evidence type="ECO:0000313" key="1">
    <source>
        <dbReference type="EMBL" id="CAI5758817.1"/>
    </source>
</evidence>
<dbReference type="AlphaFoldDB" id="A0A9W4XAX5"/>
<dbReference type="EMBL" id="CANTUO010000003">
    <property type="protein sequence ID" value="CAI5758817.1"/>
    <property type="molecule type" value="Genomic_DNA"/>
</dbReference>